<name>A0A840SS30_9RHOB</name>
<dbReference type="AlphaFoldDB" id="A0A840SS30"/>
<keyword evidence="1" id="KW-0812">Transmembrane</keyword>
<gene>
    <name evidence="2" type="ORF">HNP73_001958</name>
</gene>
<evidence type="ECO:0000256" key="1">
    <source>
        <dbReference type="SAM" id="Phobius"/>
    </source>
</evidence>
<accession>A0A840SS30</accession>
<feature type="transmembrane region" description="Helical" evidence="1">
    <location>
        <begin position="7"/>
        <end position="26"/>
    </location>
</feature>
<protein>
    <submittedName>
        <fullName evidence="2">Uncharacterized protein</fullName>
    </submittedName>
</protein>
<dbReference type="SUPFAM" id="SSF81442">
    <property type="entry name" value="Cytochrome c oxidase subunit I-like"/>
    <property type="match status" value="1"/>
</dbReference>
<keyword evidence="3" id="KW-1185">Reference proteome</keyword>
<dbReference type="RefSeq" id="WP_184148453.1">
    <property type="nucleotide sequence ID" value="NZ_JACHFM010000002.1"/>
</dbReference>
<dbReference type="Proteomes" id="UP000549457">
    <property type="component" value="Unassembled WGS sequence"/>
</dbReference>
<evidence type="ECO:0000313" key="3">
    <source>
        <dbReference type="Proteomes" id="UP000549457"/>
    </source>
</evidence>
<sequence>MRIEKYCVSVAAISALCGMSLGIFMASHHDFALAPAHAHLNLLGWVSMALYGLWYRGAGIVRPRLAWAQAIVATLGFVIMVVSLGLVLATGKPDYEAAIGVGAVFTVLGMVLFLVQVVTDGSHVRLARPLPA</sequence>
<keyword evidence="1" id="KW-1133">Transmembrane helix</keyword>
<proteinExistence type="predicted"/>
<dbReference type="Gene3D" id="1.20.210.10">
    <property type="entry name" value="Cytochrome c oxidase-like, subunit I domain"/>
    <property type="match status" value="1"/>
</dbReference>
<reference evidence="2 3" key="1">
    <citation type="submission" date="2020-08" db="EMBL/GenBank/DDBJ databases">
        <title>Genomic Encyclopedia of Type Strains, Phase IV (KMG-IV): sequencing the most valuable type-strain genomes for metagenomic binning, comparative biology and taxonomic classification.</title>
        <authorList>
            <person name="Goeker M."/>
        </authorList>
    </citation>
    <scope>NUCLEOTIDE SEQUENCE [LARGE SCALE GENOMIC DNA]</scope>
    <source>
        <strain evidence="2 3">DSM 101730</strain>
    </source>
</reference>
<comment type="caution">
    <text evidence="2">The sequence shown here is derived from an EMBL/GenBank/DDBJ whole genome shotgun (WGS) entry which is preliminary data.</text>
</comment>
<feature type="transmembrane region" description="Helical" evidence="1">
    <location>
        <begin position="38"/>
        <end position="55"/>
    </location>
</feature>
<feature type="transmembrane region" description="Helical" evidence="1">
    <location>
        <begin position="97"/>
        <end position="118"/>
    </location>
</feature>
<organism evidence="2 3">
    <name type="scientific">Amaricoccus macauensis</name>
    <dbReference type="NCBI Taxonomy" id="57001"/>
    <lineage>
        <taxon>Bacteria</taxon>
        <taxon>Pseudomonadati</taxon>
        <taxon>Pseudomonadota</taxon>
        <taxon>Alphaproteobacteria</taxon>
        <taxon>Rhodobacterales</taxon>
        <taxon>Paracoccaceae</taxon>
        <taxon>Amaricoccus</taxon>
    </lineage>
</organism>
<evidence type="ECO:0000313" key="2">
    <source>
        <dbReference type="EMBL" id="MBB5222022.1"/>
    </source>
</evidence>
<dbReference type="InterPro" id="IPR036927">
    <property type="entry name" value="Cyt_c_oxase-like_su1_sf"/>
</dbReference>
<dbReference type="EMBL" id="JACHFM010000002">
    <property type="protein sequence ID" value="MBB5222022.1"/>
    <property type="molecule type" value="Genomic_DNA"/>
</dbReference>
<keyword evidence="1" id="KW-0472">Membrane</keyword>
<feature type="transmembrane region" description="Helical" evidence="1">
    <location>
        <begin position="67"/>
        <end position="91"/>
    </location>
</feature>